<dbReference type="InterPro" id="IPR003492">
    <property type="entry name" value="Battenin_disease_Cln3"/>
</dbReference>
<feature type="transmembrane region" description="Helical" evidence="6">
    <location>
        <begin position="387"/>
        <end position="410"/>
    </location>
</feature>
<dbReference type="VEuPathDB" id="TrichDB:TVAG_234130"/>
<evidence type="ECO:0000256" key="6">
    <source>
        <dbReference type="RuleBase" id="RU361113"/>
    </source>
</evidence>
<dbReference type="OMA" id="FICMAPA"/>
<evidence type="ECO:0000313" key="9">
    <source>
        <dbReference type="Proteomes" id="UP000001542"/>
    </source>
</evidence>
<dbReference type="PANTHER" id="PTHR10981:SF7">
    <property type="entry name" value="BATTENIN"/>
    <property type="match status" value="1"/>
</dbReference>
<feature type="transmembrane region" description="Helical" evidence="6">
    <location>
        <begin position="263"/>
        <end position="281"/>
    </location>
</feature>
<keyword evidence="4 6" id="KW-1133">Transmembrane helix</keyword>
<name>A2FXP1_TRIV3</name>
<keyword evidence="3 6" id="KW-0812">Transmembrane</keyword>
<evidence type="ECO:0000256" key="3">
    <source>
        <dbReference type="ARBA" id="ARBA00022692"/>
    </source>
</evidence>
<evidence type="ECO:0000256" key="4">
    <source>
        <dbReference type="ARBA" id="ARBA00022989"/>
    </source>
</evidence>
<comment type="subcellular location">
    <subcellularLocation>
        <location evidence="1">Endomembrane system</location>
        <topology evidence="1">Multi-pass membrane protein</topology>
    </subcellularLocation>
</comment>
<dbReference type="Pfam" id="PF02487">
    <property type="entry name" value="CLN3"/>
    <property type="match status" value="1"/>
</dbReference>
<protein>
    <submittedName>
        <fullName evidence="8">CLN3 protein</fullName>
    </submittedName>
</protein>
<dbReference type="VEuPathDB" id="TrichDB:TVAGG3_0164790"/>
<dbReference type="KEGG" id="tva:4748003"/>
<evidence type="ECO:0000256" key="2">
    <source>
        <dbReference type="ARBA" id="ARBA00007467"/>
    </source>
</evidence>
<feature type="region of interest" description="Disordered" evidence="7">
    <location>
        <begin position="219"/>
        <end position="245"/>
    </location>
</feature>
<dbReference type="PANTHER" id="PTHR10981">
    <property type="entry name" value="BATTENIN"/>
    <property type="match status" value="1"/>
</dbReference>
<dbReference type="SUPFAM" id="SSF103473">
    <property type="entry name" value="MFS general substrate transporter"/>
    <property type="match status" value="1"/>
</dbReference>
<feature type="transmembrane region" description="Helical" evidence="6">
    <location>
        <begin position="160"/>
        <end position="182"/>
    </location>
</feature>
<feature type="transmembrane region" description="Helical" evidence="6">
    <location>
        <begin position="354"/>
        <end position="375"/>
    </location>
</feature>
<feature type="transmembrane region" description="Helical" evidence="6">
    <location>
        <begin position="78"/>
        <end position="97"/>
    </location>
</feature>
<feature type="transmembrane region" description="Helical" evidence="6">
    <location>
        <begin position="189"/>
        <end position="212"/>
    </location>
</feature>
<dbReference type="OrthoDB" id="5965864at2759"/>
<feature type="transmembrane region" description="Helical" evidence="6">
    <location>
        <begin position="109"/>
        <end position="140"/>
    </location>
</feature>
<dbReference type="InParanoid" id="A2FXP1"/>
<dbReference type="Proteomes" id="UP000001542">
    <property type="component" value="Unassembled WGS sequence"/>
</dbReference>
<dbReference type="FunCoup" id="A2FXP1">
    <property type="interactions" value="89"/>
</dbReference>
<dbReference type="STRING" id="5722.A2FXP1"/>
<organism evidence="8 9">
    <name type="scientific">Trichomonas vaginalis (strain ATCC PRA-98 / G3)</name>
    <dbReference type="NCBI Taxonomy" id="412133"/>
    <lineage>
        <taxon>Eukaryota</taxon>
        <taxon>Metamonada</taxon>
        <taxon>Parabasalia</taxon>
        <taxon>Trichomonadida</taxon>
        <taxon>Trichomonadidae</taxon>
        <taxon>Trichomonas</taxon>
    </lineage>
</organism>
<feature type="transmembrane region" description="Helical" evidence="6">
    <location>
        <begin position="39"/>
        <end position="58"/>
    </location>
</feature>
<keyword evidence="9" id="KW-1185">Reference proteome</keyword>
<dbReference type="RefSeq" id="XP_001303250.1">
    <property type="nucleotide sequence ID" value="XM_001303249.1"/>
</dbReference>
<dbReference type="AlphaFoldDB" id="A2FXP1"/>
<comment type="similarity">
    <text evidence="2 6">Belongs to the battenin family.</text>
</comment>
<dbReference type="PRINTS" id="PR01315">
    <property type="entry name" value="BATTENIN"/>
</dbReference>
<dbReference type="eggNOG" id="ENOG502ST9N">
    <property type="taxonomic scope" value="Eukaryota"/>
</dbReference>
<dbReference type="InterPro" id="IPR036259">
    <property type="entry name" value="MFS_trans_sf"/>
</dbReference>
<dbReference type="GO" id="GO:0016020">
    <property type="term" value="C:membrane"/>
    <property type="evidence" value="ECO:0007669"/>
    <property type="project" value="UniProtKB-UniRule"/>
</dbReference>
<reference evidence="8" key="2">
    <citation type="journal article" date="2007" name="Science">
        <title>Draft genome sequence of the sexually transmitted pathogen Trichomonas vaginalis.</title>
        <authorList>
            <person name="Carlton J.M."/>
            <person name="Hirt R.P."/>
            <person name="Silva J.C."/>
            <person name="Delcher A.L."/>
            <person name="Schatz M."/>
            <person name="Zhao Q."/>
            <person name="Wortman J.R."/>
            <person name="Bidwell S.L."/>
            <person name="Alsmark U.C.M."/>
            <person name="Besteiro S."/>
            <person name="Sicheritz-Ponten T."/>
            <person name="Noel C.J."/>
            <person name="Dacks J.B."/>
            <person name="Foster P.G."/>
            <person name="Simillion C."/>
            <person name="Van de Peer Y."/>
            <person name="Miranda-Saavedra D."/>
            <person name="Barton G.J."/>
            <person name="Westrop G.D."/>
            <person name="Mueller S."/>
            <person name="Dessi D."/>
            <person name="Fiori P.L."/>
            <person name="Ren Q."/>
            <person name="Paulsen I."/>
            <person name="Zhang H."/>
            <person name="Bastida-Corcuera F.D."/>
            <person name="Simoes-Barbosa A."/>
            <person name="Brown M.T."/>
            <person name="Hayes R.D."/>
            <person name="Mukherjee M."/>
            <person name="Okumura C.Y."/>
            <person name="Schneider R."/>
            <person name="Smith A.J."/>
            <person name="Vanacova S."/>
            <person name="Villalvazo M."/>
            <person name="Haas B.J."/>
            <person name="Pertea M."/>
            <person name="Feldblyum T.V."/>
            <person name="Utterback T.R."/>
            <person name="Shu C.L."/>
            <person name="Osoegawa K."/>
            <person name="de Jong P.J."/>
            <person name="Hrdy I."/>
            <person name="Horvathova L."/>
            <person name="Zubacova Z."/>
            <person name="Dolezal P."/>
            <person name="Malik S.B."/>
            <person name="Logsdon J.M. Jr."/>
            <person name="Henze K."/>
            <person name="Gupta A."/>
            <person name="Wang C.C."/>
            <person name="Dunne R.L."/>
            <person name="Upcroft J.A."/>
            <person name="Upcroft P."/>
            <person name="White O."/>
            <person name="Salzberg S.L."/>
            <person name="Tang P."/>
            <person name="Chiu C.-H."/>
            <person name="Lee Y.-S."/>
            <person name="Embley T.M."/>
            <person name="Coombs G.H."/>
            <person name="Mottram J.C."/>
            <person name="Tachezy J."/>
            <person name="Fraser-Liggett C.M."/>
            <person name="Johnson P.J."/>
        </authorList>
    </citation>
    <scope>NUCLEOTIDE SEQUENCE [LARGE SCALE GENOMIC DNA]</scope>
    <source>
        <strain evidence="8">G3</strain>
    </source>
</reference>
<evidence type="ECO:0000256" key="1">
    <source>
        <dbReference type="ARBA" id="ARBA00004127"/>
    </source>
</evidence>
<accession>A2FXP1</accession>
<keyword evidence="5 6" id="KW-0472">Membrane</keyword>
<sequence length="422" mass="46932">MTSGAVDVYGNPVEAPALEQTPDNMEPVETQPSSKKWRIINYIGMLLIGLINNLPYWVAYANAQAVCTHFNKDGYIGAVSWGIVILSIFATIGNAFLTSKNVSYNIRSIINGAFMFVGLIGTAVSPNIFVAILFISFVGVSSDFGEGVMLGYFASLDNDALLGAWGIGTGLSGVCGAGYSLICQKFKVFYFLSFICMAPAGILYPLIFYFMLRNPNVDTSKPKEEEQEKLEDIEKIERDDEDENSEDKVPFCSCSNWYKSLRFILNNLAMFCFQYVSLICLTDCSMTKQQRIDEPFIFGYFSLGYQCGGLIGRSIKKWFLIKKLEITTAITGVLFVIMLVNSIVVFIAPIYMLIPLFLIGFFGAISYMSVFAVIMEVPNTTQKEREIITNYASVFIGGSIQVSSLITLLLQNVIIKKQCNRQ</sequence>
<proteinExistence type="inferred from homology"/>
<dbReference type="EMBL" id="DS114118">
    <property type="protein sequence ID" value="EAX90320.1"/>
    <property type="molecule type" value="Genomic_DNA"/>
</dbReference>
<gene>
    <name evidence="8" type="ORF">TVAG_234130</name>
</gene>
<evidence type="ECO:0000313" key="8">
    <source>
        <dbReference type="EMBL" id="EAX90320.1"/>
    </source>
</evidence>
<evidence type="ECO:0000256" key="7">
    <source>
        <dbReference type="SAM" id="MobiDB-lite"/>
    </source>
</evidence>
<feature type="transmembrane region" description="Helical" evidence="6">
    <location>
        <begin position="326"/>
        <end position="348"/>
    </location>
</feature>
<evidence type="ECO:0000256" key="5">
    <source>
        <dbReference type="ARBA" id="ARBA00023136"/>
    </source>
</evidence>
<dbReference type="GO" id="GO:0012505">
    <property type="term" value="C:endomembrane system"/>
    <property type="evidence" value="ECO:0007669"/>
    <property type="project" value="UniProtKB-SubCell"/>
</dbReference>
<feature type="compositionally biased region" description="Basic and acidic residues" evidence="7">
    <location>
        <begin position="220"/>
        <end position="238"/>
    </location>
</feature>
<dbReference type="GO" id="GO:0005773">
    <property type="term" value="C:vacuole"/>
    <property type="evidence" value="ECO:0007669"/>
    <property type="project" value="UniProtKB-ARBA"/>
</dbReference>
<reference evidence="8" key="1">
    <citation type="submission" date="2006-10" db="EMBL/GenBank/DDBJ databases">
        <authorList>
            <person name="Amadeo P."/>
            <person name="Zhao Q."/>
            <person name="Wortman J."/>
            <person name="Fraser-Liggett C."/>
            <person name="Carlton J."/>
        </authorList>
    </citation>
    <scope>NUCLEOTIDE SEQUENCE</scope>
    <source>
        <strain evidence="8">G3</strain>
    </source>
</reference>